<evidence type="ECO:0008006" key="3">
    <source>
        <dbReference type="Google" id="ProtNLM"/>
    </source>
</evidence>
<protein>
    <recommendedName>
        <fullName evidence="3">HPF/RaiA family ribosome-associated protein</fullName>
    </recommendedName>
</protein>
<evidence type="ECO:0000313" key="1">
    <source>
        <dbReference type="EMBL" id="MCE7004652.1"/>
    </source>
</evidence>
<reference evidence="1 2" key="1">
    <citation type="submission" date="2021-12" db="EMBL/GenBank/DDBJ databases">
        <title>Genome sequence of Kibdelosporangium philippinense ATCC 49844.</title>
        <authorList>
            <person name="Fedorov E.A."/>
            <person name="Omeragic M."/>
            <person name="Shalygina K.F."/>
            <person name="Maclea K.S."/>
        </authorList>
    </citation>
    <scope>NUCLEOTIDE SEQUENCE [LARGE SCALE GENOMIC DNA]</scope>
    <source>
        <strain evidence="1 2">ATCC 49844</strain>
    </source>
</reference>
<gene>
    <name evidence="1" type="ORF">LWC34_17735</name>
</gene>
<comment type="caution">
    <text evidence="1">The sequence shown here is derived from an EMBL/GenBank/DDBJ whole genome shotgun (WGS) entry which is preliminary data.</text>
</comment>
<dbReference type="InterPro" id="IPR036567">
    <property type="entry name" value="RHF-like"/>
</dbReference>
<dbReference type="Gene3D" id="3.30.160.100">
    <property type="entry name" value="Ribosome hibernation promotion factor-like"/>
    <property type="match status" value="1"/>
</dbReference>
<sequence>MRHDRTDQPNVQIELAGSIPADAADYAKDKVLHLVKYARRPILFVKVRLMAAGHGNNKNVVAHANLDVSGTPVISHSVGETTTEAVDLLQDKLRGRLGRM</sequence>
<dbReference type="SUPFAM" id="SSF69754">
    <property type="entry name" value="Ribosome binding protein Y (YfiA homologue)"/>
    <property type="match status" value="1"/>
</dbReference>
<dbReference type="RefSeq" id="WP_233726144.1">
    <property type="nucleotide sequence ID" value="NZ_JAJVCN010000001.1"/>
</dbReference>
<dbReference type="EMBL" id="JAJVCN010000001">
    <property type="protein sequence ID" value="MCE7004652.1"/>
    <property type="molecule type" value="Genomic_DNA"/>
</dbReference>
<proteinExistence type="predicted"/>
<organism evidence="1 2">
    <name type="scientific">Kibdelosporangium philippinense</name>
    <dbReference type="NCBI Taxonomy" id="211113"/>
    <lineage>
        <taxon>Bacteria</taxon>
        <taxon>Bacillati</taxon>
        <taxon>Actinomycetota</taxon>
        <taxon>Actinomycetes</taxon>
        <taxon>Pseudonocardiales</taxon>
        <taxon>Pseudonocardiaceae</taxon>
        <taxon>Kibdelosporangium</taxon>
    </lineage>
</organism>
<accession>A0ABS8ZAY4</accession>
<evidence type="ECO:0000313" key="2">
    <source>
        <dbReference type="Proteomes" id="UP001521150"/>
    </source>
</evidence>
<keyword evidence="2" id="KW-1185">Reference proteome</keyword>
<name>A0ABS8ZAY4_9PSEU</name>
<dbReference type="Proteomes" id="UP001521150">
    <property type="component" value="Unassembled WGS sequence"/>
</dbReference>